<dbReference type="Proteomes" id="UP000187417">
    <property type="component" value="Unassembled WGS sequence"/>
</dbReference>
<feature type="active site" description="Proton acceptor" evidence="1">
    <location>
        <position position="535"/>
    </location>
</feature>
<evidence type="ECO:0000256" key="3">
    <source>
        <dbReference type="SAM" id="MobiDB-lite"/>
    </source>
</evidence>
<dbReference type="PANTHER" id="PTHR13966">
    <property type="entry name" value="ENDONUCLEASE RELATED"/>
    <property type="match status" value="1"/>
</dbReference>
<dbReference type="InterPro" id="IPR040255">
    <property type="entry name" value="Non-specific_endonuclease"/>
</dbReference>
<sequence length="705" mass="76584">MKKYFLCMVALLSLAIVACESDDTAPAPAVRPTFDLIDAQPDVTSAVVAANIESKGEVPISEVGFSYQEAGGEYVDVVCTNFKDGLARQTLTGLKPDTEYRWYCYAVLSGERFNASLSKTFKTLKEGEVPPAPTPQFGKPSASEVQATSASLACAYLYTGDAADIAEAGFGYKPAASAQTGYTMVEITPDDSSLSARLEELTPETAYEFYAYLVIDGKNYTSERVVFTTLKEGEQPGAPQFETPSSSGVSPTGATLACVYEYEGDGDVAEAGFGYKAGAQEEYTEVKAASTASPLTYELNGLEPETKYDFYAYVVIGDERYTSAVAQFTTLKAGENPEPEFGPVAATDVTASSAILTGSFTYEGEETVGIEVGFAYKASGETDYATKTVTASSGDKRAAITGLSAATTYTFHLYASIGGKQYRSEEGTFTTESGTVPPPENVYRTGWAELPVEVQNSDYYYAYHICPDFSVNGHRARNISICYSAEHHCPVWVSGPVHSCYKGSNGNRNYGPDPVIPSSIQPKNKTVEGSYNKGHMIGNNERSKTSGMNKQVSYYTNMAPQHSSTFNTGGGAWNNLEDQIDGYWCRDTLYTVVGCYFETWTDSYGNTAQPKRTGFGGVQASVPTMFYTLLLRTKKGNTEKSVMECSREELQCVAFVMSHAMQKGHEPERRDMRSVAEIERLTGFTFFANVPNAPKDTYNPSDWGL</sequence>
<dbReference type="SUPFAM" id="SSF54060">
    <property type="entry name" value="His-Me finger endonucleases"/>
    <property type="match status" value="1"/>
</dbReference>
<dbReference type="Gene3D" id="2.60.40.10">
    <property type="entry name" value="Immunoglobulins"/>
    <property type="match status" value="2"/>
</dbReference>
<proteinExistence type="predicted"/>
<gene>
    <name evidence="8" type="ORF">BHV66_06385</name>
</gene>
<keyword evidence="2" id="KW-0479">Metal-binding</keyword>
<evidence type="ECO:0000259" key="6">
    <source>
        <dbReference type="SMART" id="SM00477"/>
    </source>
</evidence>
<evidence type="ECO:0000259" key="5">
    <source>
        <dbReference type="SMART" id="SM00060"/>
    </source>
</evidence>
<dbReference type="EMBL" id="MNQH01000030">
    <property type="protein sequence ID" value="OKY94071.1"/>
    <property type="molecule type" value="Genomic_DNA"/>
</dbReference>
<dbReference type="STRING" id="28117.BHV66_06385"/>
<dbReference type="AlphaFoldDB" id="A0A1Q6F5C8"/>
<dbReference type="SMART" id="SM00060">
    <property type="entry name" value="FN3"/>
    <property type="match status" value="3"/>
</dbReference>
<feature type="region of interest" description="Disordered" evidence="3">
    <location>
        <begin position="522"/>
        <end position="546"/>
    </location>
</feature>
<dbReference type="Gene3D" id="3.40.570.10">
    <property type="entry name" value="Extracellular Endonuclease, subunit A"/>
    <property type="match status" value="1"/>
</dbReference>
<evidence type="ECO:0000313" key="8">
    <source>
        <dbReference type="EMBL" id="OKY94071.1"/>
    </source>
</evidence>
<dbReference type="GO" id="GO:0046872">
    <property type="term" value="F:metal ion binding"/>
    <property type="evidence" value="ECO:0007669"/>
    <property type="project" value="UniProtKB-KW"/>
</dbReference>
<dbReference type="GO" id="GO:0004519">
    <property type="term" value="F:endonuclease activity"/>
    <property type="evidence" value="ECO:0007669"/>
    <property type="project" value="TreeGrafter"/>
</dbReference>
<evidence type="ECO:0000256" key="1">
    <source>
        <dbReference type="PIRSR" id="PIRSR640255-1"/>
    </source>
</evidence>
<dbReference type="SMART" id="SM00477">
    <property type="entry name" value="NUC"/>
    <property type="match status" value="1"/>
</dbReference>
<feature type="domain" description="ENPP1-3/EXOG-like endonuclease/phosphodiesterase" evidence="6">
    <location>
        <begin position="476"/>
        <end position="693"/>
    </location>
</feature>
<feature type="signal peptide" evidence="4">
    <location>
        <begin position="1"/>
        <end position="18"/>
    </location>
</feature>
<evidence type="ECO:0000256" key="2">
    <source>
        <dbReference type="PIRSR" id="PIRSR640255-2"/>
    </source>
</evidence>
<protein>
    <recommendedName>
        <fullName evidence="10">Fibronectin type-III domain-containing protein</fullName>
    </recommendedName>
</protein>
<dbReference type="InterPro" id="IPR020821">
    <property type="entry name" value="ENPP1-3/EXOG-like_nuc-like"/>
</dbReference>
<evidence type="ECO:0000259" key="7">
    <source>
        <dbReference type="SMART" id="SM00892"/>
    </source>
</evidence>
<accession>A0A1Q6F5C8</accession>
<dbReference type="RefSeq" id="WP_278339318.1">
    <property type="nucleotide sequence ID" value="NZ_MNQH01000030.1"/>
</dbReference>
<dbReference type="InterPro" id="IPR044925">
    <property type="entry name" value="His-Me_finger_sf"/>
</dbReference>
<reference evidence="8 9" key="1">
    <citation type="journal article" date="2016" name="Nat. Biotechnol.">
        <title>Measurement of bacterial replication rates in microbial communities.</title>
        <authorList>
            <person name="Brown C.T."/>
            <person name="Olm M.R."/>
            <person name="Thomas B.C."/>
            <person name="Banfield J.F."/>
        </authorList>
    </citation>
    <scope>NUCLEOTIDE SEQUENCE [LARGE SCALE GENOMIC DNA]</scope>
    <source>
        <strain evidence="8">CAG:67_53_122</strain>
    </source>
</reference>
<organism evidence="8 9">
    <name type="scientific">Alistipes putredinis</name>
    <dbReference type="NCBI Taxonomy" id="28117"/>
    <lineage>
        <taxon>Bacteria</taxon>
        <taxon>Pseudomonadati</taxon>
        <taxon>Bacteroidota</taxon>
        <taxon>Bacteroidia</taxon>
        <taxon>Bacteroidales</taxon>
        <taxon>Rikenellaceae</taxon>
        <taxon>Alistipes</taxon>
    </lineage>
</organism>
<dbReference type="GO" id="GO:0003676">
    <property type="term" value="F:nucleic acid binding"/>
    <property type="evidence" value="ECO:0007669"/>
    <property type="project" value="InterPro"/>
</dbReference>
<keyword evidence="4" id="KW-0732">Signal</keyword>
<dbReference type="InterPro" id="IPR044929">
    <property type="entry name" value="DNA/RNA_non-sp_Endonuclease_sf"/>
</dbReference>
<dbReference type="GO" id="GO:0016787">
    <property type="term" value="F:hydrolase activity"/>
    <property type="evidence" value="ECO:0007669"/>
    <property type="project" value="InterPro"/>
</dbReference>
<evidence type="ECO:0000256" key="4">
    <source>
        <dbReference type="SAM" id="SignalP"/>
    </source>
</evidence>
<feature type="domain" description="Fibronectin type-III" evidence="5">
    <location>
        <begin position="236"/>
        <end position="323"/>
    </location>
</feature>
<feature type="domain" description="DNA/RNA non-specific endonuclease/pyrophosphatase/phosphodiesterase" evidence="7">
    <location>
        <begin position="475"/>
        <end position="693"/>
    </location>
</feature>
<comment type="caution">
    <text evidence="8">The sequence shown here is derived from an EMBL/GenBank/DDBJ whole genome shotgun (WGS) entry which is preliminary data.</text>
</comment>
<name>A0A1Q6F5C8_9BACT</name>
<dbReference type="InterPro" id="IPR003961">
    <property type="entry name" value="FN3_dom"/>
</dbReference>
<dbReference type="PROSITE" id="PS51257">
    <property type="entry name" value="PROKAR_LIPOPROTEIN"/>
    <property type="match status" value="1"/>
</dbReference>
<feature type="binding site" evidence="2">
    <location>
        <position position="567"/>
    </location>
    <ligand>
        <name>Mg(2+)</name>
        <dbReference type="ChEBI" id="CHEBI:18420"/>
        <note>catalytic</note>
    </ligand>
</feature>
<feature type="domain" description="Fibronectin type-III" evidence="5">
    <location>
        <begin position="337"/>
        <end position="424"/>
    </location>
</feature>
<dbReference type="InterPro" id="IPR001604">
    <property type="entry name" value="Endo_G_ENPP1-like_dom"/>
</dbReference>
<feature type="chain" id="PRO_5013022158" description="Fibronectin type-III domain-containing protein" evidence="4">
    <location>
        <begin position="19"/>
        <end position="705"/>
    </location>
</feature>
<evidence type="ECO:0000313" key="9">
    <source>
        <dbReference type="Proteomes" id="UP000187417"/>
    </source>
</evidence>
<dbReference type="PANTHER" id="PTHR13966:SF5">
    <property type="entry name" value="ENDONUCLEASE G, MITOCHONDRIAL"/>
    <property type="match status" value="1"/>
</dbReference>
<feature type="domain" description="Fibronectin type-III" evidence="5">
    <location>
        <begin position="133"/>
        <end position="222"/>
    </location>
</feature>
<evidence type="ECO:0008006" key="10">
    <source>
        <dbReference type="Google" id="ProtNLM"/>
    </source>
</evidence>
<dbReference type="Pfam" id="PF01223">
    <property type="entry name" value="Endonuclease_NS"/>
    <property type="match status" value="1"/>
</dbReference>
<dbReference type="SMART" id="SM00892">
    <property type="entry name" value="Endonuclease_NS"/>
    <property type="match status" value="1"/>
</dbReference>
<dbReference type="InterPro" id="IPR013783">
    <property type="entry name" value="Ig-like_fold"/>
</dbReference>